<keyword evidence="3" id="KW-1185">Reference proteome</keyword>
<protein>
    <submittedName>
        <fullName evidence="2">Uncharacterized protein</fullName>
    </submittedName>
</protein>
<feature type="region of interest" description="Disordered" evidence="1">
    <location>
        <begin position="45"/>
        <end position="136"/>
    </location>
</feature>
<sequence length="175" mass="19356">MAPAEISTITETENGAAFEVQIKSPGADKLKTAARLRLESYDEKPKPLPMLLGARHPPISVVRGDKARQQNEHKKEVVERAREELQSTADAKRQGLEQQLEKATEIREGALESRKKRAAKHYEKVMEKKGSTEQRGLMTAAEAQKRLEMLLAQKDAGVGWGEEGEGESGLDGVRV</sequence>
<accession>A0AA36HY78</accession>
<dbReference type="Proteomes" id="UP001178507">
    <property type="component" value="Unassembled WGS sequence"/>
</dbReference>
<evidence type="ECO:0000313" key="2">
    <source>
        <dbReference type="EMBL" id="CAJ1377561.1"/>
    </source>
</evidence>
<reference evidence="2" key="1">
    <citation type="submission" date="2023-08" db="EMBL/GenBank/DDBJ databases">
        <authorList>
            <person name="Chen Y."/>
            <person name="Shah S."/>
            <person name="Dougan E. K."/>
            <person name="Thang M."/>
            <person name="Chan C."/>
        </authorList>
    </citation>
    <scope>NUCLEOTIDE SEQUENCE</scope>
</reference>
<evidence type="ECO:0000313" key="3">
    <source>
        <dbReference type="Proteomes" id="UP001178507"/>
    </source>
</evidence>
<gene>
    <name evidence="2" type="ORF">EVOR1521_LOCUS6331</name>
</gene>
<name>A0AA36HY78_9DINO</name>
<organism evidence="2 3">
    <name type="scientific">Effrenium voratum</name>
    <dbReference type="NCBI Taxonomy" id="2562239"/>
    <lineage>
        <taxon>Eukaryota</taxon>
        <taxon>Sar</taxon>
        <taxon>Alveolata</taxon>
        <taxon>Dinophyceae</taxon>
        <taxon>Suessiales</taxon>
        <taxon>Symbiodiniaceae</taxon>
        <taxon>Effrenium</taxon>
    </lineage>
</organism>
<comment type="caution">
    <text evidence="2">The sequence shown here is derived from an EMBL/GenBank/DDBJ whole genome shotgun (WGS) entry which is preliminary data.</text>
</comment>
<dbReference type="AlphaFoldDB" id="A0AA36HY78"/>
<dbReference type="EMBL" id="CAUJNA010000470">
    <property type="protein sequence ID" value="CAJ1377561.1"/>
    <property type="molecule type" value="Genomic_DNA"/>
</dbReference>
<proteinExistence type="predicted"/>
<feature type="compositionally biased region" description="Basic and acidic residues" evidence="1">
    <location>
        <begin position="120"/>
        <end position="132"/>
    </location>
</feature>
<evidence type="ECO:0000256" key="1">
    <source>
        <dbReference type="SAM" id="MobiDB-lite"/>
    </source>
</evidence>
<feature type="compositionally biased region" description="Basic and acidic residues" evidence="1">
    <location>
        <begin position="63"/>
        <end position="113"/>
    </location>
</feature>